<evidence type="ECO:0000256" key="2">
    <source>
        <dbReference type="ARBA" id="ARBA00022452"/>
    </source>
</evidence>
<dbReference type="GO" id="GO:0051205">
    <property type="term" value="P:protein insertion into membrane"/>
    <property type="evidence" value="ECO:0007669"/>
    <property type="project" value="UniProtKB-UniRule"/>
</dbReference>
<dbReference type="InterPro" id="IPR010827">
    <property type="entry name" value="BamA/TamA_POTRA"/>
</dbReference>
<feature type="domain" description="POTRA" evidence="10">
    <location>
        <begin position="92"/>
        <end position="172"/>
    </location>
</feature>
<dbReference type="FunFam" id="3.10.20.310:FF:000003">
    <property type="entry name" value="Outer membrane protein assembly factor BamA"/>
    <property type="match status" value="1"/>
</dbReference>
<evidence type="ECO:0000256" key="7">
    <source>
        <dbReference type="ARBA" id="ARBA00023237"/>
    </source>
</evidence>
<dbReference type="STRING" id="1070130.FVIR_GE00065"/>
<dbReference type="PATRIC" id="fig|1070130.3.peg.107"/>
<dbReference type="RefSeq" id="WP_067497448.1">
    <property type="nucleotide sequence ID" value="NZ_LN999832.1"/>
</dbReference>
<dbReference type="FunFam" id="3.10.20.310:FF:000002">
    <property type="entry name" value="Outer membrane protein assembly factor BamA"/>
    <property type="match status" value="1"/>
</dbReference>
<dbReference type="HAMAP" id="MF_01430">
    <property type="entry name" value="OM_assembly_BamA"/>
    <property type="match status" value="1"/>
</dbReference>
<feature type="signal peptide" evidence="8">
    <location>
        <begin position="1"/>
        <end position="20"/>
    </location>
</feature>
<comment type="similarity">
    <text evidence="8">Belongs to the BamA family.</text>
</comment>
<keyword evidence="5 8" id="KW-0677">Repeat</keyword>
<dbReference type="FunFam" id="3.10.20.310:FF:000001">
    <property type="entry name" value="Outer membrane protein assembly factor BamA"/>
    <property type="match status" value="1"/>
</dbReference>
<dbReference type="PANTHER" id="PTHR12815:SF23">
    <property type="entry name" value="OUTER MEMBRANE PROTEIN ASSEMBLY FACTOR BAMA"/>
    <property type="match status" value="1"/>
</dbReference>
<dbReference type="Gene3D" id="3.10.20.310">
    <property type="entry name" value="membrane protein fhac"/>
    <property type="match status" value="5"/>
</dbReference>
<dbReference type="NCBIfam" id="TIGR03303">
    <property type="entry name" value="OM_YaeT"/>
    <property type="match status" value="1"/>
</dbReference>
<name>A0A143WSD3_9ENTR</name>
<dbReference type="AlphaFoldDB" id="A0A143WSD3"/>
<proteinExistence type="inferred from homology"/>
<feature type="domain" description="POTRA" evidence="10">
    <location>
        <begin position="24"/>
        <end position="91"/>
    </location>
</feature>
<comment type="function">
    <text evidence="8">Part of the outer membrane protein assembly complex, which is involved in assembly and insertion of beta-barrel proteins into the outer membrane. Constitutes, with BamD, the core component of the assembly machinery.</text>
</comment>
<accession>A0A143WSD3</accession>
<dbReference type="InterPro" id="IPR000184">
    <property type="entry name" value="Bac_surfAg_D15"/>
</dbReference>
<sequence length="809" mass="90702" precursor="true">MAMKKLLIASLLCISTTVYGENGFRIKDIHFEGLKRVSVGTALLSIPIRIGDIATNEDIGNTIRSLFSTGNFEDIRVLHKRDSLIIQVKEIPTIASITFSGNKTLKEDILKKNLDANGIRVGEALDYINISNIERILEDFYYSFGKYNTTIKTIVTSLPRNRVNLTLVFSESVSAKIQKINIIGNNSFKTDELISLFQLNDKVPWWNIVGNQKYQKQKLAIDLESLRNFYLDRGYASFTINSTQISLTPDKKNIYITMNITEGSQYTFSGKEVNGNMAGHSEEIEHLAKIELGELYNGTKIAKIDNDIKQLLGRYGYVYPNVAMQLEINNLDKTLKLHIIVDAGKRFYVRYISFEGNSITKDSVLRREIRQMEGSWISSNLINQGKDRLNRLGYFEAVDIETQRVSDSSDKIDVIYKVKERNTGSINVGVGFGTESGLSFQFSIQQENWLGTGNSVSFSGTKNDYQTYSRLSINNPYLTVDAISLGGKIFYNDFNADDADLSDYDLRSYGAGISLGFPISDNYSLNFILDYVHDNLSNMKPQVTIWRYLDSVGINQKLATKKNKTDNNANFSADDFFLSIGWSYNNLDRGYFPTVGSNTSLTGKVALPGSNNEYYKITLDTNHYIPLSKNGNWVIMGRARAGYADSLGRKNVPFYDNFYAGGSNTVRGFRSNTICPKAAYYKCNSNNIRYSDCAVYKSSDAIGGNALAIASAELILPTPFFSNKFTHSVRTSLFIDSGTVWDTNWKNTSATDAAGIPNYNNPGNVRISSGIALQWISPIGPLVFSYAQPLKKYDGDKSEQFQFNIGKTW</sequence>
<dbReference type="GO" id="GO:1990063">
    <property type="term" value="C:Bam protein complex"/>
    <property type="evidence" value="ECO:0007669"/>
    <property type="project" value="TreeGrafter"/>
</dbReference>
<comment type="subcellular location">
    <subcellularLocation>
        <location evidence="8">Cell outer membrane</location>
    </subcellularLocation>
    <subcellularLocation>
        <location evidence="1">Membrane</location>
    </subcellularLocation>
</comment>
<keyword evidence="6 8" id="KW-0472">Membrane</keyword>
<keyword evidence="7 8" id="KW-0998">Cell outer membrane</keyword>
<dbReference type="EMBL" id="LN999832">
    <property type="protein sequence ID" value="CUX95799.1"/>
    <property type="molecule type" value="Genomic_DNA"/>
</dbReference>
<keyword evidence="3 8" id="KW-0812">Transmembrane</keyword>
<dbReference type="PANTHER" id="PTHR12815">
    <property type="entry name" value="SORTING AND ASSEMBLY MACHINERY SAMM50 PROTEIN FAMILY MEMBER"/>
    <property type="match status" value="1"/>
</dbReference>
<evidence type="ECO:0000256" key="8">
    <source>
        <dbReference type="HAMAP-Rule" id="MF_01430"/>
    </source>
</evidence>
<dbReference type="Proteomes" id="UP000095665">
    <property type="component" value="Chromosome I"/>
</dbReference>
<keyword evidence="12" id="KW-1185">Reference proteome</keyword>
<evidence type="ECO:0000256" key="5">
    <source>
        <dbReference type="ARBA" id="ARBA00022737"/>
    </source>
</evidence>
<evidence type="ECO:0000256" key="6">
    <source>
        <dbReference type="ARBA" id="ARBA00023136"/>
    </source>
</evidence>
<dbReference type="KEGG" id="ged:FVIR_GE00065"/>
<feature type="domain" description="POTRA" evidence="10">
    <location>
        <begin position="347"/>
        <end position="421"/>
    </location>
</feature>
<evidence type="ECO:0000256" key="3">
    <source>
        <dbReference type="ARBA" id="ARBA00022692"/>
    </source>
</evidence>
<dbReference type="Pfam" id="PF01103">
    <property type="entry name" value="Omp85"/>
    <property type="match status" value="1"/>
</dbReference>
<evidence type="ECO:0000313" key="12">
    <source>
        <dbReference type="Proteomes" id="UP000095665"/>
    </source>
</evidence>
<evidence type="ECO:0000259" key="10">
    <source>
        <dbReference type="PROSITE" id="PS51779"/>
    </source>
</evidence>
<feature type="chain" id="PRO_5008999978" description="Outer membrane protein assembly factor BamA" evidence="8">
    <location>
        <begin position="21"/>
        <end position="809"/>
    </location>
</feature>
<feature type="domain" description="POTRA" evidence="10">
    <location>
        <begin position="175"/>
        <end position="263"/>
    </location>
</feature>
<evidence type="ECO:0000256" key="4">
    <source>
        <dbReference type="ARBA" id="ARBA00022729"/>
    </source>
</evidence>
<reference evidence="12" key="1">
    <citation type="submission" date="2016-01" db="EMBL/GenBank/DDBJ databases">
        <authorList>
            <person name="Husnik F."/>
        </authorList>
    </citation>
    <scope>NUCLEOTIDE SEQUENCE [LARGE SCALE GENOMIC DNA]</scope>
</reference>
<dbReference type="PIRSF" id="PIRSF006076">
    <property type="entry name" value="OM_assembly_OMP85"/>
    <property type="match status" value="1"/>
</dbReference>
<dbReference type="OrthoDB" id="9803054at2"/>
<feature type="domain" description="POTRA" evidence="10">
    <location>
        <begin position="266"/>
        <end position="344"/>
    </location>
</feature>
<protein>
    <recommendedName>
        <fullName evidence="8 9">Outer membrane protein assembly factor BamA</fullName>
    </recommendedName>
</protein>
<comment type="subunit">
    <text evidence="8">Part of the Bam complex, which is composed of the outer membrane protein BamA, and four lipoproteins BamB, BamC, BamD and BamE.</text>
</comment>
<keyword evidence="2 8" id="KW-1134">Transmembrane beta strand</keyword>
<evidence type="ECO:0000313" key="11">
    <source>
        <dbReference type="EMBL" id="CUX95799.1"/>
    </source>
</evidence>
<dbReference type="Gene3D" id="2.40.160.50">
    <property type="entry name" value="membrane protein fhac: a member of the omp85/tpsb transporter family"/>
    <property type="match status" value="1"/>
</dbReference>
<evidence type="ECO:0000256" key="9">
    <source>
        <dbReference type="NCBIfam" id="TIGR03303"/>
    </source>
</evidence>
<dbReference type="InterPro" id="IPR034746">
    <property type="entry name" value="POTRA"/>
</dbReference>
<evidence type="ECO:0000256" key="1">
    <source>
        <dbReference type="ARBA" id="ARBA00004370"/>
    </source>
</evidence>
<dbReference type="GO" id="GO:0043165">
    <property type="term" value="P:Gram-negative-bacterium-type cell outer membrane assembly"/>
    <property type="evidence" value="ECO:0007669"/>
    <property type="project" value="UniProtKB-UniRule"/>
</dbReference>
<dbReference type="FunFam" id="2.40.160.50:FF:000001">
    <property type="entry name" value="Outer membrane protein assembly factor BamA"/>
    <property type="match status" value="1"/>
</dbReference>
<dbReference type="Pfam" id="PF07244">
    <property type="entry name" value="POTRA"/>
    <property type="match status" value="4"/>
</dbReference>
<organism evidence="11 12">
    <name type="scientific">Candidatus Gullanella endobia</name>
    <dbReference type="NCBI Taxonomy" id="1070130"/>
    <lineage>
        <taxon>Bacteria</taxon>
        <taxon>Pseudomonadati</taxon>
        <taxon>Pseudomonadota</taxon>
        <taxon>Gammaproteobacteria</taxon>
        <taxon>Enterobacterales</taxon>
        <taxon>Enterobacteriaceae</taxon>
        <taxon>Candidatus Gullanella</taxon>
    </lineage>
</organism>
<gene>
    <name evidence="8 11" type="primary">bamA</name>
    <name evidence="11" type="ORF">FVIR_GE00065</name>
</gene>
<keyword evidence="4 8" id="KW-0732">Signal</keyword>
<dbReference type="InterPro" id="IPR039910">
    <property type="entry name" value="D15-like"/>
</dbReference>
<dbReference type="NCBIfam" id="NF008287">
    <property type="entry name" value="PRK11067.1"/>
    <property type="match status" value="1"/>
</dbReference>
<dbReference type="InterPro" id="IPR023707">
    <property type="entry name" value="OM_assembly_BamA"/>
</dbReference>
<dbReference type="PROSITE" id="PS51779">
    <property type="entry name" value="POTRA"/>
    <property type="match status" value="5"/>
</dbReference>